<keyword evidence="4" id="KW-0460">Magnesium</keyword>
<evidence type="ECO:0000313" key="8">
    <source>
        <dbReference type="Proteomes" id="UP000316184"/>
    </source>
</evidence>
<accession>A0A561VBL2</accession>
<dbReference type="PANTHER" id="PTHR43222:SF9">
    <property type="entry name" value="8-OXO-(D)GTP PHOSPHATASE"/>
    <property type="match status" value="1"/>
</dbReference>
<organism evidence="7 8">
    <name type="scientific">Saccharopolyspora dendranthemae</name>
    <dbReference type="NCBI Taxonomy" id="1181886"/>
    <lineage>
        <taxon>Bacteria</taxon>
        <taxon>Bacillati</taxon>
        <taxon>Actinomycetota</taxon>
        <taxon>Actinomycetes</taxon>
        <taxon>Pseudonocardiales</taxon>
        <taxon>Pseudonocardiaceae</taxon>
        <taxon>Saccharopolyspora</taxon>
    </lineage>
</organism>
<evidence type="ECO:0000313" key="7">
    <source>
        <dbReference type="EMBL" id="TWG09016.1"/>
    </source>
</evidence>
<evidence type="ECO:0000256" key="3">
    <source>
        <dbReference type="ARBA" id="ARBA00022801"/>
    </source>
</evidence>
<evidence type="ECO:0000256" key="1">
    <source>
        <dbReference type="ARBA" id="ARBA00001946"/>
    </source>
</evidence>
<proteinExistence type="inferred from homology"/>
<dbReference type="Pfam" id="PF00300">
    <property type="entry name" value="His_Phos_1"/>
    <property type="match status" value="1"/>
</dbReference>
<dbReference type="InterPro" id="IPR000086">
    <property type="entry name" value="NUDIX_hydrolase_dom"/>
</dbReference>
<dbReference type="Gene3D" id="3.90.79.10">
    <property type="entry name" value="Nucleoside Triphosphate Pyrophosphohydrolase"/>
    <property type="match status" value="1"/>
</dbReference>
<sequence length="330" mass="35552">MTDEIPVAEAVEVPALVRAAGAVLWRPGARGPEVALVHRPRYDDWSLPKGKLDPGELPAHAAVREVAEETGFSVALGRHLPQVRYAVPTRAGGAAPKIVDYFSARLRDGEFTPNDEVDELRWLPLEQAHAELSYPHDARVLDAFDESLAETATVLLVRHAKAGKRSEWSGDDALRPLSQAGRKQRDALHSLLPLFAPSRIYSAPRVRCEQTVAPVAAERGIDIVSEPQFSEEVYSADPQAGVRALLGVAAEGGTSLVSSQGGVIPDLVTRLADSAGIVLDGVASRKGSVWTLSFRPEERTEGEQEPGLRLAAADYLPDPLAGARRRLPGR</sequence>
<dbReference type="InterPro" id="IPR029033">
    <property type="entry name" value="His_PPase_superfam"/>
</dbReference>
<keyword evidence="8" id="KW-1185">Reference proteome</keyword>
<comment type="caution">
    <text evidence="7">The sequence shown here is derived from an EMBL/GenBank/DDBJ whole genome shotgun (WGS) entry which is preliminary data.</text>
</comment>
<gene>
    <name evidence="7" type="ORF">FHU35_111645</name>
</gene>
<dbReference type="InterPro" id="IPR020084">
    <property type="entry name" value="NUDIX_hydrolase_CS"/>
</dbReference>
<keyword evidence="3 5" id="KW-0378">Hydrolase</keyword>
<evidence type="ECO:0000256" key="4">
    <source>
        <dbReference type="ARBA" id="ARBA00022842"/>
    </source>
</evidence>
<dbReference type="AlphaFoldDB" id="A0A561VBL2"/>
<reference evidence="7 8" key="1">
    <citation type="submission" date="2019-06" db="EMBL/GenBank/DDBJ databases">
        <title>Sequencing the genomes of 1000 actinobacteria strains.</title>
        <authorList>
            <person name="Klenk H.-P."/>
        </authorList>
    </citation>
    <scope>NUCLEOTIDE SEQUENCE [LARGE SCALE GENOMIC DNA]</scope>
    <source>
        <strain evidence="7 8">DSM 46699</strain>
    </source>
</reference>
<dbReference type="Gene3D" id="3.40.50.1240">
    <property type="entry name" value="Phosphoglycerate mutase-like"/>
    <property type="match status" value="1"/>
</dbReference>
<dbReference type="PROSITE" id="PS00893">
    <property type="entry name" value="NUDIX_BOX"/>
    <property type="match status" value="1"/>
</dbReference>
<dbReference type="InterPro" id="IPR013078">
    <property type="entry name" value="His_Pase_superF_clade-1"/>
</dbReference>
<protein>
    <submittedName>
        <fullName evidence="7">8-oxo-dGTP diphosphatase</fullName>
    </submittedName>
</protein>
<evidence type="ECO:0000259" key="6">
    <source>
        <dbReference type="PROSITE" id="PS51462"/>
    </source>
</evidence>
<dbReference type="PRINTS" id="PR00502">
    <property type="entry name" value="NUDIXFAMILY"/>
</dbReference>
<comment type="cofactor">
    <cofactor evidence="1">
        <name>Mg(2+)</name>
        <dbReference type="ChEBI" id="CHEBI:18420"/>
    </cofactor>
</comment>
<dbReference type="PANTHER" id="PTHR43222">
    <property type="entry name" value="NUDIX HYDROLASE 23"/>
    <property type="match status" value="1"/>
</dbReference>
<dbReference type="Proteomes" id="UP000316184">
    <property type="component" value="Unassembled WGS sequence"/>
</dbReference>
<evidence type="ECO:0000256" key="2">
    <source>
        <dbReference type="ARBA" id="ARBA00005582"/>
    </source>
</evidence>
<dbReference type="SUPFAM" id="SSF55811">
    <property type="entry name" value="Nudix"/>
    <property type="match status" value="1"/>
</dbReference>
<dbReference type="EMBL" id="VIWX01000001">
    <property type="protein sequence ID" value="TWG09016.1"/>
    <property type="molecule type" value="Genomic_DNA"/>
</dbReference>
<dbReference type="PROSITE" id="PS51462">
    <property type="entry name" value="NUDIX"/>
    <property type="match status" value="1"/>
</dbReference>
<dbReference type="InterPro" id="IPR015797">
    <property type="entry name" value="NUDIX_hydrolase-like_dom_sf"/>
</dbReference>
<comment type="similarity">
    <text evidence="2 5">Belongs to the Nudix hydrolase family.</text>
</comment>
<dbReference type="SMART" id="SM00855">
    <property type="entry name" value="PGAM"/>
    <property type="match status" value="1"/>
</dbReference>
<feature type="domain" description="Nudix hydrolase" evidence="6">
    <location>
        <begin position="15"/>
        <end position="145"/>
    </location>
</feature>
<dbReference type="SUPFAM" id="SSF53254">
    <property type="entry name" value="Phosphoglycerate mutase-like"/>
    <property type="match status" value="1"/>
</dbReference>
<dbReference type="CDD" id="cd07067">
    <property type="entry name" value="HP_PGM_like"/>
    <property type="match status" value="1"/>
</dbReference>
<evidence type="ECO:0000256" key="5">
    <source>
        <dbReference type="RuleBase" id="RU003476"/>
    </source>
</evidence>
<name>A0A561VBL2_9PSEU</name>
<dbReference type="InterPro" id="IPR020476">
    <property type="entry name" value="Nudix_hydrolase"/>
</dbReference>
<dbReference type="CDD" id="cd03673">
    <property type="entry name" value="NUDIX_Ap6A_hydrolase"/>
    <property type="match status" value="1"/>
</dbReference>
<dbReference type="GO" id="GO:0016787">
    <property type="term" value="F:hydrolase activity"/>
    <property type="evidence" value="ECO:0007669"/>
    <property type="project" value="UniProtKB-KW"/>
</dbReference>
<dbReference type="Pfam" id="PF00293">
    <property type="entry name" value="NUDIX"/>
    <property type="match status" value="1"/>
</dbReference>